<proteinExistence type="predicted"/>
<feature type="signal peptide" evidence="1">
    <location>
        <begin position="1"/>
        <end position="28"/>
    </location>
</feature>
<feature type="chain" id="PRO_5005223877" evidence="1">
    <location>
        <begin position="29"/>
        <end position="182"/>
    </location>
</feature>
<dbReference type="EMBL" id="HACM01008339">
    <property type="protein sequence ID" value="CRZ08781.1"/>
    <property type="molecule type" value="Transcribed_RNA"/>
</dbReference>
<protein>
    <submittedName>
        <fullName evidence="2">Uncharacterized protein</fullName>
    </submittedName>
</protein>
<keyword evidence="1" id="KW-0732">Signal</keyword>
<name>A0A0H5R4H2_9EUKA</name>
<dbReference type="AlphaFoldDB" id="A0A0H5R4H2"/>
<feature type="non-terminal residue" evidence="2">
    <location>
        <position position="1"/>
    </location>
</feature>
<reference evidence="2" key="1">
    <citation type="submission" date="2015-04" db="EMBL/GenBank/DDBJ databases">
        <title>The genome sequence of the plant pathogenic Rhizarian Plasmodiophora brassicae reveals insights in its biotrophic life cycle and the origin of chitin synthesis.</title>
        <authorList>
            <person name="Schwelm A."/>
            <person name="Fogelqvist J."/>
            <person name="Knaust A."/>
            <person name="Julke S."/>
            <person name="Lilja T."/>
            <person name="Dhandapani V."/>
            <person name="Bonilla-Rosso G."/>
            <person name="Karlsson M."/>
            <person name="Shevchenko A."/>
            <person name="Choi S.R."/>
            <person name="Kim H.G."/>
            <person name="Park J.Y."/>
            <person name="Lim Y.P."/>
            <person name="Ludwig-Muller J."/>
            <person name="Dixelius C."/>
        </authorList>
    </citation>
    <scope>NUCLEOTIDE SEQUENCE</scope>
    <source>
        <tissue evidence="2">Potato root galls</tissue>
    </source>
</reference>
<sequence>NRLHNVLYQMSHIGGFFLLLSLFPIAYSVCLHDSDEDTSDDGAPTALPDKARLTVQWSEHRFPEFLLQCCYFMTDHAIPLKSKELVKRIGKDLYQNGISVCNQVVEFANGVHGNGLLESSDTRDPIKEFMLTVGGNTPLDDPWIVLVTASLFKLQTKDILPRFWSGSQWKWFQSRNIKRKKK</sequence>
<evidence type="ECO:0000256" key="1">
    <source>
        <dbReference type="SAM" id="SignalP"/>
    </source>
</evidence>
<accession>A0A0H5R4H2</accession>
<evidence type="ECO:0000313" key="2">
    <source>
        <dbReference type="EMBL" id="CRZ08781.1"/>
    </source>
</evidence>
<organism evidence="2">
    <name type="scientific">Spongospora subterranea</name>
    <dbReference type="NCBI Taxonomy" id="70186"/>
    <lineage>
        <taxon>Eukaryota</taxon>
        <taxon>Sar</taxon>
        <taxon>Rhizaria</taxon>
        <taxon>Endomyxa</taxon>
        <taxon>Phytomyxea</taxon>
        <taxon>Plasmodiophorida</taxon>
        <taxon>Plasmodiophoridae</taxon>
        <taxon>Spongospora</taxon>
    </lineage>
</organism>